<proteinExistence type="predicted"/>
<feature type="domain" description="FMR1-interacting protein 1 conserved" evidence="2">
    <location>
        <begin position="143"/>
        <end position="194"/>
    </location>
</feature>
<reference evidence="4" key="1">
    <citation type="submission" date="2024-04" db="EMBL/GenBank/DDBJ databases">
        <title>Salinicola lusitanus LLJ914,a marine bacterium isolated from the Okinawa Trough.</title>
        <authorList>
            <person name="Li J."/>
        </authorList>
    </citation>
    <scope>NUCLEOTIDE SEQUENCE [LARGE SCALE GENOMIC DNA]</scope>
</reference>
<dbReference type="InterPro" id="IPR039136">
    <property type="entry name" value="NUFIP1-like"/>
</dbReference>
<evidence type="ECO:0000256" key="1">
    <source>
        <dbReference type="SAM" id="MobiDB-lite"/>
    </source>
</evidence>
<sequence length="249" mass="28556">MSESGHYPPPDFSSPPPNTFQQQQPRASSFHPGMWSWQETPSETSWGHSNSYYGATAASYGSQSLWGNYSTNLSQGQSHGHQWHQGEGRGGRPYNGTPGHYGNKKNKKEPEFPYFCDTCDRGFKNCSVPDCTFMAHEKIVNIHWKNNHAPGAKRIKLDTPEEIAKWREERRKNYPTRENVEKKKKMMEMKQETGCVLETAQFGRMRGRGRGRGHRRAVAGETEVIKTGIKKLFILLIETFQKTPRHQQK</sequence>
<dbReference type="GO" id="GO:0005634">
    <property type="term" value="C:nucleus"/>
    <property type="evidence" value="ECO:0007669"/>
    <property type="project" value="TreeGrafter"/>
</dbReference>
<name>A0AAW0N7F7_9GOBI</name>
<dbReference type="Proteomes" id="UP001460270">
    <property type="component" value="Unassembled WGS sequence"/>
</dbReference>
<dbReference type="PANTHER" id="PTHR13309">
    <property type="entry name" value="NUCLEAR FRAGILE X MENTAL RETARDATION PROTEIN INTERACTING PROTEIN 1"/>
    <property type="match status" value="1"/>
</dbReference>
<feature type="region of interest" description="Disordered" evidence="1">
    <location>
        <begin position="1"/>
        <end position="42"/>
    </location>
</feature>
<evidence type="ECO:0000259" key="2">
    <source>
        <dbReference type="Pfam" id="PF10453"/>
    </source>
</evidence>
<dbReference type="GO" id="GO:0003723">
    <property type="term" value="F:RNA binding"/>
    <property type="evidence" value="ECO:0007669"/>
    <property type="project" value="InterPro"/>
</dbReference>
<keyword evidence="4" id="KW-1185">Reference proteome</keyword>
<protein>
    <recommendedName>
        <fullName evidence="2">FMR1-interacting protein 1 conserved domain-containing protein</fullName>
    </recommendedName>
</protein>
<accession>A0AAW0N7F7</accession>
<dbReference type="InterPro" id="IPR019496">
    <property type="entry name" value="NUFIP1_cons_dom"/>
</dbReference>
<feature type="compositionally biased region" description="Pro residues" evidence="1">
    <location>
        <begin position="7"/>
        <end position="18"/>
    </location>
</feature>
<comment type="caution">
    <text evidence="3">The sequence shown here is derived from an EMBL/GenBank/DDBJ whole genome shotgun (WGS) entry which is preliminary data.</text>
</comment>
<organism evidence="3 4">
    <name type="scientific">Mugilogobius chulae</name>
    <name type="common">yellowstripe goby</name>
    <dbReference type="NCBI Taxonomy" id="88201"/>
    <lineage>
        <taxon>Eukaryota</taxon>
        <taxon>Metazoa</taxon>
        <taxon>Chordata</taxon>
        <taxon>Craniata</taxon>
        <taxon>Vertebrata</taxon>
        <taxon>Euteleostomi</taxon>
        <taxon>Actinopterygii</taxon>
        <taxon>Neopterygii</taxon>
        <taxon>Teleostei</taxon>
        <taxon>Neoteleostei</taxon>
        <taxon>Acanthomorphata</taxon>
        <taxon>Gobiaria</taxon>
        <taxon>Gobiiformes</taxon>
        <taxon>Gobioidei</taxon>
        <taxon>Gobiidae</taxon>
        <taxon>Gobionellinae</taxon>
        <taxon>Mugilogobius</taxon>
    </lineage>
</organism>
<feature type="region of interest" description="Disordered" evidence="1">
    <location>
        <begin position="71"/>
        <end position="107"/>
    </location>
</feature>
<dbReference type="EMBL" id="JBBPFD010000016">
    <property type="protein sequence ID" value="KAK7893461.1"/>
    <property type="molecule type" value="Genomic_DNA"/>
</dbReference>
<evidence type="ECO:0000313" key="3">
    <source>
        <dbReference type="EMBL" id="KAK7893461.1"/>
    </source>
</evidence>
<evidence type="ECO:0000313" key="4">
    <source>
        <dbReference type="Proteomes" id="UP001460270"/>
    </source>
</evidence>
<dbReference type="GO" id="GO:0000492">
    <property type="term" value="P:box C/D snoRNP assembly"/>
    <property type="evidence" value="ECO:0007669"/>
    <property type="project" value="TreeGrafter"/>
</dbReference>
<gene>
    <name evidence="3" type="ORF">WMY93_022613</name>
</gene>
<dbReference type="PANTHER" id="PTHR13309:SF0">
    <property type="entry name" value="FMR1-INTERACTING PROTEIN NUFIP1"/>
    <property type="match status" value="1"/>
</dbReference>
<dbReference type="Pfam" id="PF10453">
    <property type="entry name" value="NUFIP1"/>
    <property type="match status" value="1"/>
</dbReference>
<dbReference type="AlphaFoldDB" id="A0AAW0N7F7"/>